<dbReference type="Gene3D" id="2.170.130.10">
    <property type="entry name" value="TonB-dependent receptor, plug domain"/>
    <property type="match status" value="1"/>
</dbReference>
<dbReference type="AlphaFoldDB" id="A0A4P5NL33"/>
<dbReference type="SUPFAM" id="SSF56935">
    <property type="entry name" value="Porins"/>
    <property type="match status" value="1"/>
</dbReference>
<comment type="caution">
    <text evidence="17">The sequence shown here is derived from an EMBL/GenBank/DDBJ whole genome shotgun (WGS) entry which is preliminary data.</text>
</comment>
<dbReference type="GO" id="GO:0015344">
    <property type="term" value="F:siderophore uptake transmembrane transporter activity"/>
    <property type="evidence" value="ECO:0007669"/>
    <property type="project" value="TreeGrafter"/>
</dbReference>
<organism evidence="17 18">
    <name type="scientific">Komagataeibacter diospyri</name>
    <dbReference type="NCBI Taxonomy" id="1932662"/>
    <lineage>
        <taxon>Bacteria</taxon>
        <taxon>Pseudomonadati</taxon>
        <taxon>Pseudomonadota</taxon>
        <taxon>Alphaproteobacteria</taxon>
        <taxon>Acetobacterales</taxon>
        <taxon>Acetobacteraceae</taxon>
        <taxon>Komagataeibacter</taxon>
    </lineage>
</organism>
<evidence type="ECO:0000256" key="12">
    <source>
        <dbReference type="PROSITE-ProRule" id="PRU01360"/>
    </source>
</evidence>
<evidence type="ECO:0000313" key="18">
    <source>
        <dbReference type="Proteomes" id="UP000315095"/>
    </source>
</evidence>
<evidence type="ECO:0000256" key="5">
    <source>
        <dbReference type="ARBA" id="ARBA00022692"/>
    </source>
</evidence>
<dbReference type="GO" id="GO:0009279">
    <property type="term" value="C:cell outer membrane"/>
    <property type="evidence" value="ECO:0007669"/>
    <property type="project" value="UniProtKB-SubCell"/>
</dbReference>
<dbReference type="PROSITE" id="PS52016">
    <property type="entry name" value="TONB_DEPENDENT_REC_3"/>
    <property type="match status" value="1"/>
</dbReference>
<dbReference type="InterPro" id="IPR000531">
    <property type="entry name" value="Beta-barrel_TonB"/>
</dbReference>
<keyword evidence="8" id="KW-0406">Ion transport</keyword>
<dbReference type="Pfam" id="PF00593">
    <property type="entry name" value="TonB_dep_Rec_b-barrel"/>
    <property type="match status" value="1"/>
</dbReference>
<evidence type="ECO:0000313" key="17">
    <source>
        <dbReference type="EMBL" id="GCE82189.1"/>
    </source>
</evidence>
<name>A0A4P5NL33_9PROT</name>
<evidence type="ECO:0000256" key="11">
    <source>
        <dbReference type="ARBA" id="ARBA00023237"/>
    </source>
</evidence>
<evidence type="ECO:0000259" key="15">
    <source>
        <dbReference type="Pfam" id="PF00593"/>
    </source>
</evidence>
<comment type="similarity">
    <text evidence="12 13">Belongs to the TonB-dependent receptor family.</text>
</comment>
<dbReference type="InterPro" id="IPR012910">
    <property type="entry name" value="Plug_dom"/>
</dbReference>
<comment type="subcellular location">
    <subcellularLocation>
        <location evidence="1 12">Cell outer membrane</location>
        <topology evidence="1 12">Multi-pass membrane protein</topology>
    </subcellularLocation>
</comment>
<evidence type="ECO:0000256" key="3">
    <source>
        <dbReference type="ARBA" id="ARBA00022452"/>
    </source>
</evidence>
<keyword evidence="5 12" id="KW-0812">Transmembrane</keyword>
<gene>
    <name evidence="17" type="ORF">MSKU9_0330</name>
</gene>
<keyword evidence="11 12" id="KW-0998">Cell outer membrane</keyword>
<keyword evidence="3 12" id="KW-1134">Transmembrane beta strand</keyword>
<evidence type="ECO:0000256" key="1">
    <source>
        <dbReference type="ARBA" id="ARBA00004571"/>
    </source>
</evidence>
<feature type="domain" description="TonB-dependent receptor plug" evidence="16">
    <location>
        <begin position="77"/>
        <end position="187"/>
    </location>
</feature>
<dbReference type="OrthoDB" id="7215046at2"/>
<dbReference type="InterPro" id="IPR037066">
    <property type="entry name" value="Plug_dom_sf"/>
</dbReference>
<keyword evidence="4" id="KW-0410">Iron transport</keyword>
<evidence type="ECO:0000256" key="8">
    <source>
        <dbReference type="ARBA" id="ARBA00023065"/>
    </source>
</evidence>
<evidence type="ECO:0000256" key="6">
    <source>
        <dbReference type="ARBA" id="ARBA00022729"/>
    </source>
</evidence>
<evidence type="ECO:0000256" key="4">
    <source>
        <dbReference type="ARBA" id="ARBA00022496"/>
    </source>
</evidence>
<evidence type="ECO:0000256" key="7">
    <source>
        <dbReference type="ARBA" id="ARBA00023004"/>
    </source>
</evidence>
<keyword evidence="6" id="KW-0732">Signal</keyword>
<sequence length="783" mass="86653">MRRSRCLGIFIVCCVPYVDSAKGATESSRAAPDPGQRHGVSAAPRAGAHTVRHGAGAAPPQVPEQLRVMSTARTQSHGTSEVVSRAMMDKFVPGTSAVKMLAQLPGVQFTSSDALGVDTWSSTLYARGFVQDQMGFTLDGVPLGDQGYFTYNGLKSQAAIAPENIASMDISQGAGAVDAPGTTNLGGQISMVSSNPLQKAGARVSQSFGSWNAYHTFVRVDSGNLNRTGTRFYVSYVRNDTDKWKGAGYQFEQNVNAKLVQPLKNNSELSFFFDWNNLVQPVDYQDLSFNFLKVYGTRLDNYYPNYTNAYNAAAGKYTLGQDKTNDPKDVAYYDVGRVWNDYLAYTKLKLNMTNHLSWDTTLYGHGQKAMGVFTNPFHASPNGAPLSEQIKRPWLMRYGFTSGMNWHMGHNVLKAGIWYEYYRNAISQTLYEAPLLGQGVPDPNHLGAAFDRMWAFDFNTNTFMGYVEDQYYIKPNLVASVGFKAMTSTTRGSQVANNTGEAALAQGSLNASDGFLPHFNVDYHLDRHSELYFDIAKNLRTYADGGYGLGSVWGVTNLQTFNEMKKVIKPETDWTYMVGYRYQAKKLSASVSFYHTDFFNRLQTIASGNIVNPTDSVANVGSVHMNGVDVGATLRPVKGLSFYNSFSYNHGWYGSDVSDGGTTYHTRGKKIVNYPSFMYKTQLAYAYRGAEVHFDASYMSSRPFDYMNTLHVPSYWLASMGARYNFDRVGPLSTLSVGFNVYNLFNSTYIGTMGDNGNPMQGDYQSFSIGAPRSFFGTISASY</sequence>
<dbReference type="Gene3D" id="2.40.170.20">
    <property type="entry name" value="TonB-dependent receptor, beta-barrel domain"/>
    <property type="match status" value="1"/>
</dbReference>
<evidence type="ECO:0000256" key="10">
    <source>
        <dbReference type="ARBA" id="ARBA00023136"/>
    </source>
</evidence>
<reference evidence="18" key="1">
    <citation type="submission" date="2017-01" db="EMBL/GenBank/DDBJ databases">
        <title>Komagataeibacter sp. MSKU9 whole genome sequencing project.</title>
        <authorList>
            <person name="Matsutani M."/>
            <person name="Naloka K."/>
            <person name="Theeragool G."/>
            <person name="Yakushi T."/>
            <person name="Matsushita K."/>
        </authorList>
    </citation>
    <scope>NUCLEOTIDE SEQUENCE [LARGE SCALE GENOMIC DNA]</scope>
    <source>
        <strain evidence="18">MSKU9</strain>
    </source>
</reference>
<dbReference type="PANTHER" id="PTHR32552:SF89">
    <property type="entry name" value="CATECHOLATE SIDEROPHORE RECEPTOR FIU"/>
    <property type="match status" value="1"/>
</dbReference>
<protein>
    <submittedName>
        <fullName evidence="17">Outer membrane heme receptor</fullName>
    </submittedName>
</protein>
<evidence type="ECO:0000256" key="9">
    <source>
        <dbReference type="ARBA" id="ARBA00023077"/>
    </source>
</evidence>
<evidence type="ECO:0000259" key="16">
    <source>
        <dbReference type="Pfam" id="PF07715"/>
    </source>
</evidence>
<proteinExistence type="inferred from homology"/>
<keyword evidence="7" id="KW-0408">Iron</keyword>
<dbReference type="Pfam" id="PF07715">
    <property type="entry name" value="Plug"/>
    <property type="match status" value="1"/>
</dbReference>
<keyword evidence="2 12" id="KW-0813">Transport</keyword>
<keyword evidence="17" id="KW-0675">Receptor</keyword>
<dbReference type="EMBL" id="BDLU01000012">
    <property type="protein sequence ID" value="GCE82189.1"/>
    <property type="molecule type" value="Genomic_DNA"/>
</dbReference>
<dbReference type="InterPro" id="IPR039426">
    <property type="entry name" value="TonB-dep_rcpt-like"/>
</dbReference>
<dbReference type="InterPro" id="IPR036942">
    <property type="entry name" value="Beta-barrel_TonB_sf"/>
</dbReference>
<feature type="domain" description="TonB-dependent receptor-like beta-barrel" evidence="15">
    <location>
        <begin position="297"/>
        <end position="744"/>
    </location>
</feature>
<evidence type="ECO:0000256" key="13">
    <source>
        <dbReference type="RuleBase" id="RU003357"/>
    </source>
</evidence>
<keyword evidence="10 12" id="KW-0472">Membrane</keyword>
<feature type="region of interest" description="Disordered" evidence="14">
    <location>
        <begin position="25"/>
        <end position="60"/>
    </location>
</feature>
<evidence type="ECO:0000256" key="14">
    <source>
        <dbReference type="SAM" id="MobiDB-lite"/>
    </source>
</evidence>
<accession>A0A4P5NL33</accession>
<dbReference type="Proteomes" id="UP000315095">
    <property type="component" value="Unassembled WGS sequence"/>
</dbReference>
<keyword evidence="18" id="KW-1185">Reference proteome</keyword>
<keyword evidence="9 13" id="KW-0798">TonB box</keyword>
<dbReference type="PANTHER" id="PTHR32552">
    <property type="entry name" value="FERRICHROME IRON RECEPTOR-RELATED"/>
    <property type="match status" value="1"/>
</dbReference>
<evidence type="ECO:0000256" key="2">
    <source>
        <dbReference type="ARBA" id="ARBA00022448"/>
    </source>
</evidence>